<dbReference type="AlphaFoldDB" id="A0A126T9D0"/>
<dbReference type="InterPro" id="IPR013783">
    <property type="entry name" value="Ig-like_fold"/>
</dbReference>
<dbReference type="InterPro" id="IPR014756">
    <property type="entry name" value="Ig_E-set"/>
</dbReference>
<dbReference type="SUPFAM" id="SSF81296">
    <property type="entry name" value="E set domains"/>
    <property type="match status" value="1"/>
</dbReference>
<dbReference type="STRING" id="1538553.JT25_019575"/>
<dbReference type="Gene3D" id="2.60.40.10">
    <property type="entry name" value="Immunoglobulins"/>
    <property type="match status" value="1"/>
</dbReference>
<dbReference type="Proteomes" id="UP000030512">
    <property type="component" value="Chromosome"/>
</dbReference>
<organism evidence="3 4">
    <name type="scientific">Methylomonas denitrificans</name>
    <dbReference type="NCBI Taxonomy" id="1538553"/>
    <lineage>
        <taxon>Bacteria</taxon>
        <taxon>Pseudomonadati</taxon>
        <taxon>Pseudomonadota</taxon>
        <taxon>Gammaproteobacteria</taxon>
        <taxon>Methylococcales</taxon>
        <taxon>Methylococcaceae</taxon>
        <taxon>Methylomonas</taxon>
    </lineage>
</organism>
<name>A0A126T9D0_9GAMM</name>
<proteinExistence type="predicted"/>
<accession>A0A126T9D0</accession>
<feature type="region of interest" description="Disordered" evidence="1">
    <location>
        <begin position="81"/>
        <end position="103"/>
    </location>
</feature>
<evidence type="ECO:0000313" key="3">
    <source>
        <dbReference type="EMBL" id="AMK78661.1"/>
    </source>
</evidence>
<protein>
    <submittedName>
        <fullName evidence="3">Thiosulfate oxidation carrier complex protein SoxZ</fullName>
    </submittedName>
</protein>
<feature type="domain" description="Sulphur oxidation protein SoxZ" evidence="2">
    <location>
        <begin position="8"/>
        <end position="99"/>
    </location>
</feature>
<dbReference type="RefSeq" id="WP_036274116.1">
    <property type="nucleotide sequence ID" value="NZ_CP014476.1"/>
</dbReference>
<dbReference type="OrthoDB" id="9795530at2"/>
<sequence length="103" mass="11574">MANSIKIRSQRRGGYTEVKLLITHPMENGRNRDANGELIPAHFIEQLLVKLNGQLILTANMAGSISKNPFFTFRLKAGNNGDRLSAEWTDNRQNKDSAEHPLD</sequence>
<gene>
    <name evidence="3" type="ORF">JT25_019575</name>
</gene>
<dbReference type="Pfam" id="PF08770">
    <property type="entry name" value="SoxZ"/>
    <property type="match status" value="1"/>
</dbReference>
<dbReference type="EMBL" id="CP014476">
    <property type="protein sequence ID" value="AMK78661.1"/>
    <property type="molecule type" value="Genomic_DNA"/>
</dbReference>
<dbReference type="InterPro" id="IPR014880">
    <property type="entry name" value="SoxZ_dom"/>
</dbReference>
<dbReference type="NCBIfam" id="TIGR04490">
    <property type="entry name" value="SoxZ_true"/>
    <property type="match status" value="1"/>
</dbReference>
<dbReference type="InterPro" id="IPR030995">
    <property type="entry name" value="SoxZ"/>
</dbReference>
<feature type="compositionally biased region" description="Basic and acidic residues" evidence="1">
    <location>
        <begin position="89"/>
        <end position="103"/>
    </location>
</feature>
<reference evidence="3 4" key="1">
    <citation type="journal article" date="2015" name="Environ. Microbiol.">
        <title>Methane oxidation coupled to nitrate reduction under hypoxia by the Gammaproteobacterium Methylomonas denitrificans, sp. nov. type strain FJG1.</title>
        <authorList>
            <person name="Kits K.D."/>
            <person name="Klotz M.G."/>
            <person name="Stein L.Y."/>
        </authorList>
    </citation>
    <scope>NUCLEOTIDE SEQUENCE [LARGE SCALE GENOMIC DNA]</scope>
    <source>
        <strain evidence="3 4">FJG1</strain>
    </source>
</reference>
<evidence type="ECO:0000259" key="2">
    <source>
        <dbReference type="Pfam" id="PF08770"/>
    </source>
</evidence>
<evidence type="ECO:0000313" key="4">
    <source>
        <dbReference type="Proteomes" id="UP000030512"/>
    </source>
</evidence>
<keyword evidence="4" id="KW-1185">Reference proteome</keyword>
<dbReference type="KEGG" id="mdn:JT25_019575"/>
<evidence type="ECO:0000256" key="1">
    <source>
        <dbReference type="SAM" id="MobiDB-lite"/>
    </source>
</evidence>